<evidence type="ECO:0000256" key="2">
    <source>
        <dbReference type="ARBA" id="ARBA00001964"/>
    </source>
</evidence>
<comment type="cofactor">
    <cofactor evidence="2 11">
        <name>thiamine diphosphate</name>
        <dbReference type="ChEBI" id="CHEBI:58937"/>
    </cofactor>
</comment>
<dbReference type="NCBIfam" id="NF008854">
    <property type="entry name" value="PRK11892.1"/>
    <property type="match status" value="1"/>
</dbReference>
<dbReference type="Proteomes" id="UP000321389">
    <property type="component" value="Chromosome"/>
</dbReference>
<evidence type="ECO:0000256" key="9">
    <source>
        <dbReference type="ARBA" id="ARBA00023317"/>
    </source>
</evidence>
<evidence type="ECO:0000256" key="4">
    <source>
        <dbReference type="ARBA" id="ARBA00012281"/>
    </source>
</evidence>
<dbReference type="SUPFAM" id="SSF51230">
    <property type="entry name" value="Single hybrid motif"/>
    <property type="match status" value="1"/>
</dbReference>
<evidence type="ECO:0000256" key="3">
    <source>
        <dbReference type="ARBA" id="ARBA00011870"/>
    </source>
</evidence>
<dbReference type="SMART" id="SM00861">
    <property type="entry name" value="Transket_pyr"/>
    <property type="match status" value="1"/>
</dbReference>
<dbReference type="Gene3D" id="3.40.50.920">
    <property type="match status" value="1"/>
</dbReference>
<dbReference type="InterPro" id="IPR003016">
    <property type="entry name" value="2-oxoA_DH_lipoyl-BS"/>
</dbReference>
<reference evidence="14" key="1">
    <citation type="submission" date="2020-04" db="EMBL/GenBank/DDBJ databases">
        <title>Nitratireductor sp. nov. isolated from mangrove soil.</title>
        <authorList>
            <person name="Ye Y."/>
        </authorList>
    </citation>
    <scope>NUCLEOTIDE SEQUENCE</scope>
    <source>
        <strain evidence="14">SY7</strain>
    </source>
</reference>
<dbReference type="PROSITE" id="PS50968">
    <property type="entry name" value="BIOTINYL_LIPOYL"/>
    <property type="match status" value="1"/>
</dbReference>
<comment type="function">
    <text evidence="10">The pyruvate dehydrogenase complex catalyzes the overall conversion of pyruvate to acetyl-CoA and CO(2). It contains multiple copies of three enzymatic components: pyruvate dehydrogenase (E1), dihydrolipoamide acetyltransferase (E2) and lipoamide dehydrogenase (E3).</text>
</comment>
<evidence type="ECO:0000256" key="8">
    <source>
        <dbReference type="ARBA" id="ARBA00023052"/>
    </source>
</evidence>
<dbReference type="EMBL" id="CP042301">
    <property type="protein sequence ID" value="QDZ02441.2"/>
    <property type="molecule type" value="Genomic_DNA"/>
</dbReference>
<keyword evidence="8 11" id="KW-0786">Thiamine pyrophosphate</keyword>
<dbReference type="Gene3D" id="3.40.50.970">
    <property type="match status" value="1"/>
</dbReference>
<name>A0A5B8L371_9HYPH</name>
<dbReference type="GO" id="GO:0006086">
    <property type="term" value="P:pyruvate decarboxylation to acetyl-CoA"/>
    <property type="evidence" value="ECO:0007669"/>
    <property type="project" value="InterPro"/>
</dbReference>
<dbReference type="Pfam" id="PF00364">
    <property type="entry name" value="Biotin_lipoyl"/>
    <property type="match status" value="1"/>
</dbReference>
<keyword evidence="9 11" id="KW-0670">Pyruvate</keyword>
<dbReference type="InterPro" id="IPR029061">
    <property type="entry name" value="THDP-binding"/>
</dbReference>
<evidence type="ECO:0000256" key="6">
    <source>
        <dbReference type="ARBA" id="ARBA00022823"/>
    </source>
</evidence>
<dbReference type="SUPFAM" id="SSF52518">
    <property type="entry name" value="Thiamin diphosphate-binding fold (THDP-binding)"/>
    <property type="match status" value="1"/>
</dbReference>
<dbReference type="PANTHER" id="PTHR11624">
    <property type="entry name" value="DEHYDROGENASE RELATED"/>
    <property type="match status" value="1"/>
</dbReference>
<proteinExistence type="predicted"/>
<dbReference type="InterPro" id="IPR009014">
    <property type="entry name" value="Transketo_C/PFOR_II"/>
</dbReference>
<feature type="domain" description="Lipoyl-binding" evidence="13">
    <location>
        <begin position="2"/>
        <end position="78"/>
    </location>
</feature>
<dbReference type="InterPro" id="IPR005475">
    <property type="entry name" value="Transketolase-like_Pyr-bd"/>
</dbReference>
<dbReference type="PROSITE" id="PS00189">
    <property type="entry name" value="LIPOYL"/>
    <property type="match status" value="1"/>
</dbReference>
<dbReference type="CDD" id="cd07036">
    <property type="entry name" value="TPP_PYR_E1-PDHc-beta_like"/>
    <property type="match status" value="1"/>
</dbReference>
<dbReference type="PANTHER" id="PTHR11624:SF96">
    <property type="entry name" value="PYRUVATE DEHYDROGENASE E1 COMPONENT SUBUNIT BETA, MITOCHONDRIAL"/>
    <property type="match status" value="1"/>
</dbReference>
<comment type="subunit">
    <text evidence="3">Heterodimer of an alpha and a beta chain.</text>
</comment>
<dbReference type="InterPro" id="IPR033248">
    <property type="entry name" value="Transketolase_C"/>
</dbReference>
<feature type="compositionally biased region" description="Basic and acidic residues" evidence="12">
    <location>
        <begin position="115"/>
        <end position="132"/>
    </location>
</feature>
<comment type="function">
    <text evidence="11">The pyruvate dehydrogenase complex catalyzes the overall conversion of pyruvate to acetyl-CoA and CO2.</text>
</comment>
<dbReference type="Gene3D" id="2.40.50.100">
    <property type="match status" value="1"/>
</dbReference>
<feature type="region of interest" description="Disordered" evidence="12">
    <location>
        <begin position="87"/>
        <end position="145"/>
    </location>
</feature>
<dbReference type="SUPFAM" id="SSF52922">
    <property type="entry name" value="TK C-terminal domain-like"/>
    <property type="match status" value="1"/>
</dbReference>
<comment type="catalytic activity">
    <reaction evidence="11">
        <text>N(6)-[(R)-lipoyl]-L-lysyl-[protein] + pyruvate + H(+) = N(6)-[(R)-S(8)-acetyldihydrolipoyl]-L-lysyl-[protein] + CO2</text>
        <dbReference type="Rhea" id="RHEA:19189"/>
        <dbReference type="Rhea" id="RHEA-COMP:10474"/>
        <dbReference type="Rhea" id="RHEA-COMP:10478"/>
        <dbReference type="ChEBI" id="CHEBI:15361"/>
        <dbReference type="ChEBI" id="CHEBI:15378"/>
        <dbReference type="ChEBI" id="CHEBI:16526"/>
        <dbReference type="ChEBI" id="CHEBI:83099"/>
        <dbReference type="ChEBI" id="CHEBI:83111"/>
        <dbReference type="EC" id="1.2.4.1"/>
    </reaction>
</comment>
<comment type="cofactor">
    <cofactor evidence="1">
        <name>(R)-lipoate</name>
        <dbReference type="ChEBI" id="CHEBI:83088"/>
    </cofactor>
</comment>
<keyword evidence="15" id="KW-1185">Reference proteome</keyword>
<gene>
    <name evidence="14" type="ORF">FQ775_19855</name>
</gene>
<evidence type="ECO:0000256" key="11">
    <source>
        <dbReference type="RuleBase" id="RU364074"/>
    </source>
</evidence>
<feature type="compositionally biased region" description="Polar residues" evidence="12">
    <location>
        <begin position="95"/>
        <end position="106"/>
    </location>
</feature>
<organism evidence="14 15">
    <name type="scientific">Nitratireductor mangrovi</name>
    <dbReference type="NCBI Taxonomy" id="2599600"/>
    <lineage>
        <taxon>Bacteria</taxon>
        <taxon>Pseudomonadati</taxon>
        <taxon>Pseudomonadota</taxon>
        <taxon>Alphaproteobacteria</taxon>
        <taxon>Hyphomicrobiales</taxon>
        <taxon>Phyllobacteriaceae</taxon>
        <taxon>Nitratireductor</taxon>
    </lineage>
</organism>
<dbReference type="CDD" id="cd06849">
    <property type="entry name" value="lipoyl_domain"/>
    <property type="match status" value="1"/>
</dbReference>
<sequence>MPIEILMPALSPTMEEGNLAKWVKKEGDKVTAGDVIAEIETDKATMEVEAVDEGTLGKILIEEGTEGVKVNTPIAVLLEEGESADDIGKAAGSAQKASNEGESGQAASGDAVADMDERRVPAEGKVHPEPMKPDISSDPDIPEGTEMVPTTVREALRDAMAEEMRRDGDVFVMGEEVAEYQGAYKITQGLLQEFGAKRVVDTPITEHGFAGVGVGAAMAGLKPIVEFMTFNFAMQAIDQIINSAAKTLYMSGGQMGAPIVFRGPNGAAARVAAQHSQDYAAWYSHVPGLKVVQPYTAADAKGLLKAAIRDPNPVIFLENEILYGQTFDVPKLDDFVLPIGKARVHRQGSDATIVSFGIGMTYAVKAAEELAGEVIDLRSIRPMDLDTVIASVKKTNRLVTVEEGFPQSSVGDHIASQVMQRAFDWLDAPVVTICGKDVPMPYAANLEKLALPSVAEVVAAVKAVSYKG</sequence>
<dbReference type="InterPro" id="IPR011053">
    <property type="entry name" value="Single_hybrid_motif"/>
</dbReference>
<evidence type="ECO:0000313" key="14">
    <source>
        <dbReference type="EMBL" id="QDZ02441.2"/>
    </source>
</evidence>
<evidence type="ECO:0000256" key="1">
    <source>
        <dbReference type="ARBA" id="ARBA00001938"/>
    </source>
</evidence>
<evidence type="ECO:0000256" key="12">
    <source>
        <dbReference type="SAM" id="MobiDB-lite"/>
    </source>
</evidence>
<accession>A0A5B8L371</accession>
<dbReference type="RefSeq" id="WP_167812800.1">
    <property type="nucleotide sequence ID" value="NZ_CP042301.2"/>
</dbReference>
<dbReference type="InterPro" id="IPR027110">
    <property type="entry name" value="PDHB_mito-type"/>
</dbReference>
<evidence type="ECO:0000256" key="10">
    <source>
        <dbReference type="ARBA" id="ARBA00025211"/>
    </source>
</evidence>
<dbReference type="Pfam" id="PF02780">
    <property type="entry name" value="Transketolase_C"/>
    <property type="match status" value="1"/>
</dbReference>
<keyword evidence="7 11" id="KW-0560">Oxidoreductase</keyword>
<dbReference type="NCBIfam" id="NF006667">
    <property type="entry name" value="PRK09212.1"/>
    <property type="match status" value="1"/>
</dbReference>
<dbReference type="KEGG" id="niy:FQ775_19855"/>
<dbReference type="InterPro" id="IPR000089">
    <property type="entry name" value="Biotin_lipoyl"/>
</dbReference>
<dbReference type="AlphaFoldDB" id="A0A5B8L371"/>
<dbReference type="GO" id="GO:0004739">
    <property type="term" value="F:pyruvate dehydrogenase (acetyl-transferring) activity"/>
    <property type="evidence" value="ECO:0007669"/>
    <property type="project" value="UniProtKB-UniRule"/>
</dbReference>
<dbReference type="EC" id="1.2.4.1" evidence="4 11"/>
<dbReference type="FunFam" id="3.40.50.920:FF:000001">
    <property type="entry name" value="Pyruvate dehydrogenase E1 beta subunit"/>
    <property type="match status" value="1"/>
</dbReference>
<dbReference type="Pfam" id="PF02779">
    <property type="entry name" value="Transket_pyr"/>
    <property type="match status" value="1"/>
</dbReference>
<dbReference type="FunFam" id="2.40.50.100:FF:000010">
    <property type="entry name" value="Acetyltransferase component of pyruvate dehydrogenase complex"/>
    <property type="match status" value="1"/>
</dbReference>
<dbReference type="FunFam" id="3.40.50.970:FF:000001">
    <property type="entry name" value="Pyruvate dehydrogenase E1 beta subunit"/>
    <property type="match status" value="1"/>
</dbReference>
<evidence type="ECO:0000256" key="5">
    <source>
        <dbReference type="ARBA" id="ARBA00016138"/>
    </source>
</evidence>
<evidence type="ECO:0000313" key="15">
    <source>
        <dbReference type="Proteomes" id="UP000321389"/>
    </source>
</evidence>
<keyword evidence="6" id="KW-0450">Lipoyl</keyword>
<protein>
    <recommendedName>
        <fullName evidence="5 11">Pyruvate dehydrogenase E1 component subunit beta</fullName>
        <ecNumber evidence="4 11">1.2.4.1</ecNumber>
    </recommendedName>
</protein>
<evidence type="ECO:0000259" key="13">
    <source>
        <dbReference type="PROSITE" id="PS50968"/>
    </source>
</evidence>
<evidence type="ECO:0000256" key="7">
    <source>
        <dbReference type="ARBA" id="ARBA00023002"/>
    </source>
</evidence>